<keyword evidence="1" id="KW-0472">Membrane</keyword>
<comment type="caution">
    <text evidence="2">The sequence shown here is derived from an EMBL/GenBank/DDBJ whole genome shotgun (WGS) entry which is preliminary data.</text>
</comment>
<keyword evidence="1" id="KW-1133">Transmembrane helix</keyword>
<dbReference type="EMBL" id="REGN01013454">
    <property type="protein sequence ID" value="RMZ93915.1"/>
    <property type="molecule type" value="Genomic_DNA"/>
</dbReference>
<feature type="transmembrane region" description="Helical" evidence="1">
    <location>
        <begin position="29"/>
        <end position="49"/>
    </location>
</feature>
<dbReference type="Proteomes" id="UP000276133">
    <property type="component" value="Unassembled WGS sequence"/>
</dbReference>
<protein>
    <submittedName>
        <fullName evidence="2">Uncharacterized protein</fullName>
    </submittedName>
</protein>
<evidence type="ECO:0000256" key="1">
    <source>
        <dbReference type="SAM" id="Phobius"/>
    </source>
</evidence>
<accession>A0A3M7P4B7</accession>
<dbReference type="AlphaFoldDB" id="A0A3M7P4B7"/>
<evidence type="ECO:0000313" key="3">
    <source>
        <dbReference type="Proteomes" id="UP000276133"/>
    </source>
</evidence>
<keyword evidence="1" id="KW-0812">Transmembrane</keyword>
<feature type="non-terminal residue" evidence="2">
    <location>
        <position position="63"/>
    </location>
</feature>
<reference evidence="2 3" key="1">
    <citation type="journal article" date="2018" name="Sci. Rep.">
        <title>Genomic signatures of local adaptation to the degree of environmental predictability in rotifers.</title>
        <authorList>
            <person name="Franch-Gras L."/>
            <person name="Hahn C."/>
            <person name="Garcia-Roger E.M."/>
            <person name="Carmona M.J."/>
            <person name="Serra M."/>
            <person name="Gomez A."/>
        </authorList>
    </citation>
    <scope>NUCLEOTIDE SEQUENCE [LARGE SCALE GENOMIC DNA]</scope>
    <source>
        <strain evidence="2">HYR1</strain>
    </source>
</reference>
<proteinExistence type="predicted"/>
<keyword evidence="3" id="KW-1185">Reference proteome</keyword>
<name>A0A3M7P4B7_BRAPC</name>
<evidence type="ECO:0000313" key="2">
    <source>
        <dbReference type="EMBL" id="RMZ93915.1"/>
    </source>
</evidence>
<gene>
    <name evidence="2" type="ORF">BpHYR1_024320</name>
</gene>
<sequence length="63" mass="7509">MSKIILRQIINFCLKDFDFEKIDNINIRLSLLFFAFIFSILIHVLTYFVELTANVIIHYLSIN</sequence>
<organism evidence="2 3">
    <name type="scientific">Brachionus plicatilis</name>
    <name type="common">Marine rotifer</name>
    <name type="synonym">Brachionus muelleri</name>
    <dbReference type="NCBI Taxonomy" id="10195"/>
    <lineage>
        <taxon>Eukaryota</taxon>
        <taxon>Metazoa</taxon>
        <taxon>Spiralia</taxon>
        <taxon>Gnathifera</taxon>
        <taxon>Rotifera</taxon>
        <taxon>Eurotatoria</taxon>
        <taxon>Monogononta</taxon>
        <taxon>Pseudotrocha</taxon>
        <taxon>Ploima</taxon>
        <taxon>Brachionidae</taxon>
        <taxon>Brachionus</taxon>
    </lineage>
</organism>